<dbReference type="SUPFAM" id="SSF51735">
    <property type="entry name" value="NAD(P)-binding Rossmann-fold domains"/>
    <property type="match status" value="1"/>
</dbReference>
<dbReference type="Gene3D" id="3.30.360.10">
    <property type="entry name" value="Dihydrodipicolinate Reductase, domain 2"/>
    <property type="match status" value="1"/>
</dbReference>
<dbReference type="InterPro" id="IPR051450">
    <property type="entry name" value="Gfo/Idh/MocA_Oxidoreductases"/>
</dbReference>
<feature type="domain" description="Gfo/Idh/MocA-like oxidoreductase N-terminal" evidence="1">
    <location>
        <begin position="9"/>
        <end position="123"/>
    </location>
</feature>
<dbReference type="InterPro" id="IPR000683">
    <property type="entry name" value="Gfo/Idh/MocA-like_OxRdtase_N"/>
</dbReference>
<accession>A0A2Y9BDG3</accession>
<dbReference type="AlphaFoldDB" id="A0A2Y9BDG3"/>
<dbReference type="Gene3D" id="3.40.50.720">
    <property type="entry name" value="NAD(P)-binding Rossmann-like Domain"/>
    <property type="match status" value="1"/>
</dbReference>
<dbReference type="Proteomes" id="UP000245845">
    <property type="component" value="Unassembled WGS sequence"/>
</dbReference>
<dbReference type="OrthoDB" id="9815825at2"/>
<proteinExistence type="predicted"/>
<keyword evidence="4" id="KW-1185">Reference proteome</keyword>
<sequence length="358" mass="38978">MEKHGRKMKAALVGCGQISEVYFNNIQKRFTNLEITACCAAHFESAQKAAAKYGIHACTYDEILEDPSIEMVLILTPAPTHYELVKKGILAGKHVYTEKTLALEVKDAKHLAELAEKHNVYLSAAPETFLGAAVQTAKKAIEDGRIGKVTSFHICANRDYDILSSLYSFLREPGGGICFDYGVYHLTALVELLGPVDNVFARWQNYKPVRKHSVPGMPGYGGMFDSQGESIAAAVLQMENGVTGTFMMNAESNMWDIIDFRIYGEEGVLILPDMNSFGGDVRLIPNTTRTAGEEIVLEPVSDLTGNCRGIGPSQMAEAIAAGTKSRVDSSLAIHVLDIVNQIITSGVQSVVKKIETSI</sequence>
<evidence type="ECO:0000259" key="2">
    <source>
        <dbReference type="Pfam" id="PF22725"/>
    </source>
</evidence>
<feature type="domain" description="GFO/IDH/MocA-like oxidoreductase" evidence="2">
    <location>
        <begin position="134"/>
        <end position="269"/>
    </location>
</feature>
<dbReference type="InterPro" id="IPR055170">
    <property type="entry name" value="GFO_IDH_MocA-like_dom"/>
</dbReference>
<protein>
    <submittedName>
        <fullName evidence="3">Putative dehydrogenase</fullName>
    </submittedName>
</protein>
<evidence type="ECO:0000259" key="1">
    <source>
        <dbReference type="Pfam" id="PF01408"/>
    </source>
</evidence>
<dbReference type="SUPFAM" id="SSF55347">
    <property type="entry name" value="Glyceraldehyde-3-phosphate dehydrogenase-like, C-terminal domain"/>
    <property type="match status" value="1"/>
</dbReference>
<dbReference type="PANTHER" id="PTHR43377:SF1">
    <property type="entry name" value="BILIVERDIN REDUCTASE A"/>
    <property type="match status" value="1"/>
</dbReference>
<comment type="caution">
    <text evidence="3">The sequence shown here is derived from an EMBL/GenBank/DDBJ whole genome shotgun (WGS) entry which is preliminary data.</text>
</comment>
<gene>
    <name evidence="3" type="ORF">A8806_10386</name>
</gene>
<organism evidence="3 4">
    <name type="scientific">Faecalicatena orotica</name>
    <dbReference type="NCBI Taxonomy" id="1544"/>
    <lineage>
        <taxon>Bacteria</taxon>
        <taxon>Bacillati</taxon>
        <taxon>Bacillota</taxon>
        <taxon>Clostridia</taxon>
        <taxon>Lachnospirales</taxon>
        <taxon>Lachnospiraceae</taxon>
        <taxon>Faecalicatena</taxon>
    </lineage>
</organism>
<dbReference type="InterPro" id="IPR036291">
    <property type="entry name" value="NAD(P)-bd_dom_sf"/>
</dbReference>
<dbReference type="Pfam" id="PF22725">
    <property type="entry name" value="GFO_IDH_MocA_C3"/>
    <property type="match status" value="1"/>
</dbReference>
<reference evidence="3 4" key="1">
    <citation type="submission" date="2018-05" db="EMBL/GenBank/DDBJ databases">
        <title>The Hungate 1000. A catalogue of reference genomes from the rumen microbiome.</title>
        <authorList>
            <person name="Kelly W."/>
        </authorList>
    </citation>
    <scope>NUCLEOTIDE SEQUENCE [LARGE SCALE GENOMIC DNA]</scope>
    <source>
        <strain evidence="3 4">NLAE-zl-C242</strain>
    </source>
</reference>
<evidence type="ECO:0000313" key="4">
    <source>
        <dbReference type="Proteomes" id="UP000245845"/>
    </source>
</evidence>
<dbReference type="PANTHER" id="PTHR43377">
    <property type="entry name" value="BILIVERDIN REDUCTASE A"/>
    <property type="match status" value="1"/>
</dbReference>
<dbReference type="EMBL" id="QGDL01000003">
    <property type="protein sequence ID" value="PWJ30682.1"/>
    <property type="molecule type" value="Genomic_DNA"/>
</dbReference>
<name>A0A2Y9BDG3_9FIRM</name>
<evidence type="ECO:0000313" key="3">
    <source>
        <dbReference type="EMBL" id="PWJ30682.1"/>
    </source>
</evidence>
<dbReference type="Pfam" id="PF01408">
    <property type="entry name" value="GFO_IDH_MocA"/>
    <property type="match status" value="1"/>
</dbReference>
<dbReference type="RefSeq" id="WP_109730324.1">
    <property type="nucleotide sequence ID" value="NZ_BAAACK010000004.1"/>
</dbReference>
<dbReference type="GO" id="GO:0000166">
    <property type="term" value="F:nucleotide binding"/>
    <property type="evidence" value="ECO:0007669"/>
    <property type="project" value="InterPro"/>
</dbReference>